<dbReference type="Gene3D" id="1.10.1400.10">
    <property type="match status" value="1"/>
</dbReference>
<feature type="active site" description="Nucleophile" evidence="5">
    <location>
        <position position="260"/>
    </location>
</feature>
<sequence>MRRWILRPMLAVLVLAVLLLAAGWWLLRGSLPVLDGAATLPGLAGPVQVERDAQGTVTIVAASEADAMRALGFVHAQERYFGMDLARRAAAGELAALFGPRALAHDRRVRVHRLRARVREHFDAFAGDHRAALAAYRDGVNAGLEDLRVRPWPYLLLRTAPVPWSQEDTAMVGYAMFFDLQDEDNARELALWRMREVVPPPLYRLLAPEGGEWDAPLMGAARAPARLPDVAQLDLRTLDHVAPTAVARAAADADARTIGSNNFAVSGALTADGRAIVADDMHLGLRAPNIWFRVRLRYRDPRAPQGEVDVTGVSLPGVPGVIVGSNRHVAWGFTNSYGDWADWIALPDGAAVATFEEEIEVAGADADLLRVEESRFGPVLERSGDGRRLALHWQAHEPGALALGLLDVARAGSVEDLVALAPRLGVPAQNLVAGDTGGAIAWTIAGPALPRTLDGRALPDLAPIDPTRNADFPPPRGGHPALLGRDRLWTANARVADGDALAAIGDGGYDLGARQRQIRDALHARERFTEADLLAIQLDDRALFLARWHRLLRQVIEREDDPADAGLDRATRAWSGRAAIDAIDYRLVRAFRGEVLQRVRDGLLGPVRARLGAEFEAPGLPQFETTLWALVEQRPPHLLPPAFASWDALLADARAAVRPADTGAAGSWGERDTTAICHPLAAALPALLGERLCMPREPLPGDVNMPRVQGPDFGASERMVVAPGHEEDGFFHMPGGQSGHPLSPFWGAGHADWAQGRASPFLPGAARHRLQLDPLPQLRPGG</sequence>
<evidence type="ECO:0000256" key="3">
    <source>
        <dbReference type="ARBA" id="ARBA00023145"/>
    </source>
</evidence>
<evidence type="ECO:0000256" key="4">
    <source>
        <dbReference type="ARBA" id="ARBA00038735"/>
    </source>
</evidence>
<dbReference type="GO" id="GO:0017000">
    <property type="term" value="P:antibiotic biosynthetic process"/>
    <property type="evidence" value="ECO:0007669"/>
    <property type="project" value="InterPro"/>
</dbReference>
<evidence type="ECO:0000313" key="9">
    <source>
        <dbReference type="Proteomes" id="UP000675747"/>
    </source>
</evidence>
<protein>
    <submittedName>
        <fullName evidence="7">Penicillin acylase family protein</fullName>
    </submittedName>
</protein>
<keyword evidence="9" id="KW-1185">Reference proteome</keyword>
<dbReference type="SUPFAM" id="SSF56235">
    <property type="entry name" value="N-terminal nucleophile aminohydrolases (Ntn hydrolases)"/>
    <property type="match status" value="1"/>
</dbReference>
<dbReference type="Gene3D" id="2.30.120.10">
    <property type="match status" value="1"/>
</dbReference>
<evidence type="ECO:0000313" key="7">
    <source>
        <dbReference type="EMBL" id="MBR0562599.1"/>
    </source>
</evidence>
<dbReference type="GO" id="GO:0046872">
    <property type="term" value="F:metal ion binding"/>
    <property type="evidence" value="ECO:0007669"/>
    <property type="project" value="UniProtKB-KW"/>
</dbReference>
<comment type="similarity">
    <text evidence="1">Belongs to the peptidase S45 family.</text>
</comment>
<dbReference type="InterPro" id="IPR014395">
    <property type="entry name" value="Pen/GL7ACA/AHL_acylase"/>
</dbReference>
<dbReference type="InterPro" id="IPR043146">
    <property type="entry name" value="Penicillin_amidase_N_B-knob"/>
</dbReference>
<dbReference type="RefSeq" id="WP_211926538.1">
    <property type="nucleotide sequence ID" value="NZ_JAGQFT020000002.1"/>
</dbReference>
<evidence type="ECO:0000256" key="2">
    <source>
        <dbReference type="ARBA" id="ARBA00022801"/>
    </source>
</evidence>
<dbReference type="InterPro" id="IPR043147">
    <property type="entry name" value="Penicillin_amidase_A-knob"/>
</dbReference>
<dbReference type="Pfam" id="PF01804">
    <property type="entry name" value="Penicil_amidase"/>
    <property type="match status" value="1"/>
</dbReference>
<accession>A0A8J8AYE4</accession>
<dbReference type="Gene3D" id="3.60.20.10">
    <property type="entry name" value="Glutamine Phosphoribosylpyrophosphate, subunit 1, domain 1"/>
    <property type="match status" value="1"/>
</dbReference>
<dbReference type="InterPro" id="IPR029055">
    <property type="entry name" value="Ntn_hydrolases_N"/>
</dbReference>
<dbReference type="CDD" id="cd03747">
    <property type="entry name" value="Ntn_PGA_like"/>
    <property type="match status" value="1"/>
</dbReference>
<dbReference type="PIRSF" id="PIRSF001227">
    <property type="entry name" value="Pen_acylase"/>
    <property type="match status" value="1"/>
</dbReference>
<evidence type="ECO:0000256" key="1">
    <source>
        <dbReference type="ARBA" id="ARBA00006586"/>
    </source>
</evidence>
<feature type="binding site" evidence="6">
    <location>
        <position position="342"/>
    </location>
    <ligand>
        <name>Ca(2+)</name>
        <dbReference type="ChEBI" id="CHEBI:29108"/>
    </ligand>
</feature>
<dbReference type="EMBL" id="JAGQFT020000002">
    <property type="protein sequence ID" value="MBS7456361.1"/>
    <property type="molecule type" value="Genomic_DNA"/>
</dbReference>
<keyword evidence="2" id="KW-0378">Hydrolase</keyword>
<dbReference type="AlphaFoldDB" id="A0A8J8AYE4"/>
<dbReference type="EMBL" id="JAGQFT010000062">
    <property type="protein sequence ID" value="MBR0562599.1"/>
    <property type="molecule type" value="Genomic_DNA"/>
</dbReference>
<dbReference type="PANTHER" id="PTHR34218:SF4">
    <property type="entry name" value="ACYL-HOMOSERINE LACTONE ACYLASE QUIP"/>
    <property type="match status" value="1"/>
</dbReference>
<dbReference type="GO" id="GO:0016811">
    <property type="term" value="F:hydrolase activity, acting on carbon-nitrogen (but not peptide) bonds, in linear amides"/>
    <property type="evidence" value="ECO:0007669"/>
    <property type="project" value="InterPro"/>
</dbReference>
<keyword evidence="3" id="KW-0865">Zymogen</keyword>
<organism evidence="7">
    <name type="scientific">Coralloluteibacterium stylophorae</name>
    <dbReference type="NCBI Taxonomy" id="1776034"/>
    <lineage>
        <taxon>Bacteria</taxon>
        <taxon>Pseudomonadati</taxon>
        <taxon>Pseudomonadota</taxon>
        <taxon>Gammaproteobacteria</taxon>
        <taxon>Lysobacterales</taxon>
        <taxon>Lysobacteraceae</taxon>
        <taxon>Coralloluteibacterium</taxon>
    </lineage>
</organism>
<dbReference type="Gene3D" id="1.10.439.10">
    <property type="entry name" value="Penicillin Amidohydrolase, domain 1"/>
    <property type="match status" value="1"/>
</dbReference>
<evidence type="ECO:0000313" key="8">
    <source>
        <dbReference type="EMBL" id="MBS7456361.1"/>
    </source>
</evidence>
<keyword evidence="6" id="KW-0479">Metal-binding</keyword>
<evidence type="ECO:0000256" key="6">
    <source>
        <dbReference type="PIRSR" id="PIRSR001227-2"/>
    </source>
</evidence>
<gene>
    <name evidence="8" type="ORF">KB893_004320</name>
    <name evidence="7" type="ORF">KB893_08725</name>
</gene>
<comment type="cofactor">
    <cofactor evidence="6">
        <name>Ca(2+)</name>
        <dbReference type="ChEBI" id="CHEBI:29108"/>
    </cofactor>
    <text evidence="6">Binds 1 Ca(2+) ion per dimer.</text>
</comment>
<feature type="binding site" evidence="6">
    <location>
        <position position="188"/>
    </location>
    <ligand>
        <name>Ca(2+)</name>
        <dbReference type="ChEBI" id="CHEBI:29108"/>
    </ligand>
</feature>
<comment type="caution">
    <text evidence="7">The sequence shown here is derived from an EMBL/GenBank/DDBJ whole genome shotgun (WGS) entry which is preliminary data.</text>
</comment>
<name>A0A8J8AYE4_9GAMM</name>
<dbReference type="Proteomes" id="UP000675747">
    <property type="component" value="Unassembled WGS sequence"/>
</dbReference>
<evidence type="ECO:0000256" key="5">
    <source>
        <dbReference type="PIRSR" id="PIRSR001227-1"/>
    </source>
</evidence>
<dbReference type="InterPro" id="IPR023343">
    <property type="entry name" value="Penicillin_amidase_dom1"/>
</dbReference>
<keyword evidence="6" id="KW-0106">Calcium</keyword>
<comment type="subunit">
    <text evidence="4">Heterodimer of an alpha subunit and a beta subunit processed from the same precursor.</text>
</comment>
<proteinExistence type="inferred from homology"/>
<reference evidence="8 9" key="1">
    <citation type="journal article" date="2021" name="Microbiol. Resour. Announc.">
        <title>Draft Genome Sequence of Coralloluteibacterium stylophorae LMG 29479T.</title>
        <authorList>
            <person name="Karlyshev A.V."/>
            <person name="Kudryashova E.B."/>
            <person name="Ariskina E.V."/>
            <person name="Conroy A.P."/>
            <person name="Abidueva E.Y."/>
        </authorList>
    </citation>
    <scope>NUCLEOTIDE SEQUENCE [LARGE SCALE GENOMIC DNA]</scope>
    <source>
        <strain evidence="8 9">LMG 29479</strain>
    </source>
</reference>
<dbReference type="InterPro" id="IPR002692">
    <property type="entry name" value="S45"/>
</dbReference>
<feature type="binding site" evidence="6">
    <location>
        <position position="339"/>
    </location>
    <ligand>
        <name>Ca(2+)</name>
        <dbReference type="ChEBI" id="CHEBI:29108"/>
    </ligand>
</feature>
<dbReference type="PANTHER" id="PTHR34218">
    <property type="entry name" value="PEPTIDASE S45 PENICILLIN AMIDASE"/>
    <property type="match status" value="1"/>
</dbReference>
<reference evidence="7" key="2">
    <citation type="submission" date="2021-04" db="EMBL/GenBank/DDBJ databases">
        <authorList>
            <person name="Karlyshev A.V."/>
        </authorList>
    </citation>
    <scope>NUCLEOTIDE SEQUENCE</scope>
    <source>
        <strain evidence="7">LMG 29479</strain>
    </source>
</reference>